<dbReference type="Proteomes" id="UP001157418">
    <property type="component" value="Unassembled WGS sequence"/>
</dbReference>
<gene>
    <name evidence="2" type="ORF">LVIROSA_LOCUS32814</name>
</gene>
<evidence type="ECO:0000313" key="2">
    <source>
        <dbReference type="EMBL" id="CAH1447181.1"/>
    </source>
</evidence>
<feature type="region of interest" description="Disordered" evidence="1">
    <location>
        <begin position="181"/>
        <end position="208"/>
    </location>
</feature>
<keyword evidence="3" id="KW-1185">Reference proteome</keyword>
<comment type="caution">
    <text evidence="2">The sequence shown here is derived from an EMBL/GenBank/DDBJ whole genome shotgun (WGS) entry which is preliminary data.</text>
</comment>
<sequence>MEIQSCNPDLKETITHSTCDRGYVSLLSFYLLLIYSPLSPSPSQKLSAPQSPSPAASTPFSLPLSATMTLYEVKSGETLEVNVDEGKLVTLKKAKLGTETDETVFVKVSVDGGVTQLVAARLNLPSWPHKALDIIFDKDFQFSHTGSNTSVMASLGDGQKFGVVDPLTNLHVCSVITVCKSDDDSDDDDEDKKTLEKEEGKVEGASPACSGRAHVCEFCKREFLDK</sequence>
<reference evidence="2 3" key="1">
    <citation type="submission" date="2022-01" db="EMBL/GenBank/DDBJ databases">
        <authorList>
            <person name="Xiong W."/>
            <person name="Schranz E."/>
        </authorList>
    </citation>
    <scope>NUCLEOTIDE SEQUENCE [LARGE SCALE GENOMIC DNA]</scope>
</reference>
<protein>
    <submittedName>
        <fullName evidence="2">Uncharacterized protein</fullName>
    </submittedName>
</protein>
<evidence type="ECO:0000313" key="3">
    <source>
        <dbReference type="Proteomes" id="UP001157418"/>
    </source>
</evidence>
<proteinExistence type="predicted"/>
<dbReference type="AlphaFoldDB" id="A0AAU9PAJ8"/>
<organism evidence="2 3">
    <name type="scientific">Lactuca virosa</name>
    <dbReference type="NCBI Taxonomy" id="75947"/>
    <lineage>
        <taxon>Eukaryota</taxon>
        <taxon>Viridiplantae</taxon>
        <taxon>Streptophyta</taxon>
        <taxon>Embryophyta</taxon>
        <taxon>Tracheophyta</taxon>
        <taxon>Spermatophyta</taxon>
        <taxon>Magnoliopsida</taxon>
        <taxon>eudicotyledons</taxon>
        <taxon>Gunneridae</taxon>
        <taxon>Pentapetalae</taxon>
        <taxon>asterids</taxon>
        <taxon>campanulids</taxon>
        <taxon>Asterales</taxon>
        <taxon>Asteraceae</taxon>
        <taxon>Cichorioideae</taxon>
        <taxon>Cichorieae</taxon>
        <taxon>Lactucinae</taxon>
        <taxon>Lactuca</taxon>
    </lineage>
</organism>
<evidence type="ECO:0000256" key="1">
    <source>
        <dbReference type="SAM" id="MobiDB-lite"/>
    </source>
</evidence>
<feature type="compositionally biased region" description="Basic and acidic residues" evidence="1">
    <location>
        <begin position="191"/>
        <end position="202"/>
    </location>
</feature>
<dbReference type="EMBL" id="CAKMRJ010005523">
    <property type="protein sequence ID" value="CAH1447181.1"/>
    <property type="molecule type" value="Genomic_DNA"/>
</dbReference>
<accession>A0AAU9PAJ8</accession>
<name>A0AAU9PAJ8_9ASTR</name>